<proteinExistence type="predicted"/>
<organism evidence="2 3">
    <name type="scientific">Aphanomyces astaci</name>
    <name type="common">Crayfish plague agent</name>
    <dbReference type="NCBI Taxonomy" id="112090"/>
    <lineage>
        <taxon>Eukaryota</taxon>
        <taxon>Sar</taxon>
        <taxon>Stramenopiles</taxon>
        <taxon>Oomycota</taxon>
        <taxon>Saprolegniomycetes</taxon>
        <taxon>Saprolegniales</taxon>
        <taxon>Verrucalvaceae</taxon>
        <taxon>Aphanomyces</taxon>
    </lineage>
</organism>
<dbReference type="VEuPathDB" id="FungiDB:H257_18711"/>
<sequence>MTPVHQKLYQSLLINHDGLRSKFVSLGKASQAFDLEEKTCQYRTWFDSKEPRIHADRCYNAVHLDPLQFHDDVYTSKRFKLLYAAHVVPVPPEDLDNDPQSQARTPCGTDVNPPKARPKPKRRKRSQGMRN</sequence>
<reference evidence="2 3" key="1">
    <citation type="submission" date="2019-06" db="EMBL/GenBank/DDBJ databases">
        <title>Genomics analysis of Aphanomyces spp. identifies a new class of oomycete effector associated with host adaptation.</title>
        <authorList>
            <person name="Gaulin E."/>
        </authorList>
    </citation>
    <scope>NUCLEOTIDE SEQUENCE [LARGE SCALE GENOMIC DNA]</scope>
    <source>
        <strain evidence="2 3">E</strain>
    </source>
</reference>
<feature type="compositionally biased region" description="Basic residues" evidence="1">
    <location>
        <begin position="116"/>
        <end position="131"/>
    </location>
</feature>
<comment type="caution">
    <text evidence="2">The sequence shown here is derived from an EMBL/GenBank/DDBJ whole genome shotgun (WGS) entry which is preliminary data.</text>
</comment>
<feature type="region of interest" description="Disordered" evidence="1">
    <location>
        <begin position="90"/>
        <end position="131"/>
    </location>
</feature>
<accession>A0A6A4Z502</accession>
<dbReference type="AlphaFoldDB" id="A0A6A4Z502"/>
<gene>
    <name evidence="2" type="ORF">AaE_014104</name>
</gene>
<name>A0A6A4Z502_APHAT</name>
<evidence type="ECO:0000313" key="2">
    <source>
        <dbReference type="EMBL" id="KAF0706446.1"/>
    </source>
</evidence>
<dbReference type="Proteomes" id="UP000469452">
    <property type="component" value="Unassembled WGS sequence"/>
</dbReference>
<evidence type="ECO:0000256" key="1">
    <source>
        <dbReference type="SAM" id="MobiDB-lite"/>
    </source>
</evidence>
<evidence type="ECO:0000313" key="3">
    <source>
        <dbReference type="Proteomes" id="UP000469452"/>
    </source>
</evidence>
<protein>
    <submittedName>
        <fullName evidence="2">Uncharacterized protein</fullName>
    </submittedName>
</protein>
<dbReference type="EMBL" id="VJMI01019777">
    <property type="protein sequence ID" value="KAF0706446.1"/>
    <property type="molecule type" value="Genomic_DNA"/>
</dbReference>